<evidence type="ECO:0000256" key="10">
    <source>
        <dbReference type="HAMAP-Rule" id="MF_00162"/>
    </source>
</evidence>
<sequence length="358" mass="39986">MCIEFHTNRFSDDLFAKLPAPFQTTSIQGMITSFVYKEVPMKVLFIADPMASFKTYKDTTYAMMREMAKRGWQLFHTLSGELSVQQGLVTAQAAPFEFLGAKNDDDHEWFKAADKIQTTLKDFDAVIMRTDPPFDMQYLYATQFLTLAEQQGAKVFNSGQAMRDFNEKLAILNFSQFTAPTLVTTRSADVRAFLKEHGDIIIKPLDGMGGMGIFRLTEKDPNIGSILETLMQLDSRTIMAQRYIPEIVHGDKRILIIGGEVVPYALARIPQNGETRGNLAAGGRGVAQELSERDREIAETLAPELKRRGILLAGLDVIGSNLTEVNVTSPTGFQEIMKQKNFDVAAMFADAVEAWSKQ</sequence>
<dbReference type="NCBIfam" id="NF003573">
    <property type="entry name" value="PRK05246.1"/>
    <property type="match status" value="1"/>
</dbReference>
<keyword evidence="3 10" id="KW-0436">Ligase</keyword>
<evidence type="ECO:0000256" key="5">
    <source>
        <dbReference type="ARBA" id="ARBA00022723"/>
    </source>
</evidence>
<gene>
    <name evidence="10 12" type="primary">gshB</name>
    <name evidence="12" type="ORF">NEIMUCOT_06528</name>
</gene>
<proteinExistence type="inferred from homology"/>
<dbReference type="GO" id="GO:0004363">
    <property type="term" value="F:glutathione synthase activity"/>
    <property type="evidence" value="ECO:0007669"/>
    <property type="project" value="UniProtKB-UniRule"/>
</dbReference>
<comment type="cofactor">
    <cofactor evidence="2">
        <name>Mg(2+)</name>
        <dbReference type="ChEBI" id="CHEBI:18420"/>
    </cofactor>
</comment>
<dbReference type="Gene3D" id="3.30.1490.20">
    <property type="entry name" value="ATP-grasp fold, A domain"/>
    <property type="match status" value="1"/>
</dbReference>
<keyword evidence="9" id="KW-0464">Manganese</keyword>
<comment type="pathway">
    <text evidence="10">Sulfur metabolism; glutathione biosynthesis; glutathione from L-cysteine and L-glutamate: step 2/2.</text>
</comment>
<name>D3A0T7_NEIM2</name>
<dbReference type="GO" id="GO:0005524">
    <property type="term" value="F:ATP binding"/>
    <property type="evidence" value="ECO:0007669"/>
    <property type="project" value="UniProtKB-UniRule"/>
</dbReference>
<dbReference type="FunFam" id="3.30.1490.20:FF:000009">
    <property type="entry name" value="Glutathione synthetase"/>
    <property type="match status" value="1"/>
</dbReference>
<evidence type="ECO:0000256" key="9">
    <source>
        <dbReference type="ARBA" id="ARBA00023211"/>
    </source>
</evidence>
<keyword evidence="8" id="KW-0460">Magnesium</keyword>
<dbReference type="Pfam" id="PF02951">
    <property type="entry name" value="GSH-S_N"/>
    <property type="match status" value="1"/>
</dbReference>
<comment type="similarity">
    <text evidence="10">Belongs to the prokaryotic GSH synthase family.</text>
</comment>
<dbReference type="InterPro" id="IPR004218">
    <property type="entry name" value="GSHS_ATP-bd"/>
</dbReference>
<dbReference type="SUPFAM" id="SSF52440">
    <property type="entry name" value="PreATP-grasp domain"/>
    <property type="match status" value="1"/>
</dbReference>
<dbReference type="InterPro" id="IPR016185">
    <property type="entry name" value="PreATP-grasp_dom_sf"/>
</dbReference>
<dbReference type="InterPro" id="IPR004215">
    <property type="entry name" value="GSHS_N"/>
</dbReference>
<evidence type="ECO:0000313" key="12">
    <source>
        <dbReference type="EMBL" id="EFC87070.1"/>
    </source>
</evidence>
<dbReference type="HAMAP" id="MF_00162">
    <property type="entry name" value="GSH_S"/>
    <property type="match status" value="1"/>
</dbReference>
<evidence type="ECO:0000256" key="7">
    <source>
        <dbReference type="ARBA" id="ARBA00022840"/>
    </source>
</evidence>
<dbReference type="GO" id="GO:0046872">
    <property type="term" value="F:metal ion binding"/>
    <property type="evidence" value="ECO:0007669"/>
    <property type="project" value="UniProtKB-KW"/>
</dbReference>
<dbReference type="STRING" id="546266.NEIMUCOT_06528"/>
<dbReference type="InterPro" id="IPR013815">
    <property type="entry name" value="ATP_grasp_subdomain_1"/>
</dbReference>
<dbReference type="Gene3D" id="3.40.50.20">
    <property type="match status" value="1"/>
</dbReference>
<dbReference type="InterPro" id="IPR011761">
    <property type="entry name" value="ATP-grasp"/>
</dbReference>
<dbReference type="PROSITE" id="PS50975">
    <property type="entry name" value="ATP_GRASP"/>
    <property type="match status" value="1"/>
</dbReference>
<keyword evidence="6 10" id="KW-0547">Nucleotide-binding</keyword>
<evidence type="ECO:0000256" key="4">
    <source>
        <dbReference type="ARBA" id="ARBA00022684"/>
    </source>
</evidence>
<dbReference type="PANTHER" id="PTHR21621:SF4">
    <property type="entry name" value="GLUTATHIONE SYNTHETASE"/>
    <property type="match status" value="1"/>
</dbReference>
<accession>D3A0T7</accession>
<evidence type="ECO:0000256" key="3">
    <source>
        <dbReference type="ARBA" id="ARBA00022598"/>
    </source>
</evidence>
<protein>
    <recommendedName>
        <fullName evidence="10">Glutathione synthetase</fullName>
        <ecNumber evidence="10">6.3.2.3</ecNumber>
    </recommendedName>
    <alternativeName>
        <fullName evidence="10">GSH synthetase</fullName>
        <shortName evidence="10">GSH-S</shortName>
        <shortName evidence="10">GSHase</shortName>
    </alternativeName>
    <alternativeName>
        <fullName evidence="10">Glutathione synthase</fullName>
    </alternativeName>
</protein>
<dbReference type="PANTHER" id="PTHR21621">
    <property type="entry name" value="RIBOSOMAL PROTEIN S6 MODIFICATION PROTEIN"/>
    <property type="match status" value="1"/>
</dbReference>
<dbReference type="SUPFAM" id="SSF56059">
    <property type="entry name" value="Glutathione synthetase ATP-binding domain-like"/>
    <property type="match status" value="1"/>
</dbReference>
<evidence type="ECO:0000256" key="6">
    <source>
        <dbReference type="ARBA" id="ARBA00022741"/>
    </source>
</evidence>
<dbReference type="GO" id="GO:0005737">
    <property type="term" value="C:cytoplasm"/>
    <property type="evidence" value="ECO:0007669"/>
    <property type="project" value="TreeGrafter"/>
</dbReference>
<reference evidence="12 13" key="1">
    <citation type="submission" date="2009-10" db="EMBL/GenBank/DDBJ databases">
        <authorList>
            <person name="Weinstock G."/>
            <person name="Sodergren E."/>
            <person name="Clifton S."/>
            <person name="Fulton L."/>
            <person name="Fulton B."/>
            <person name="Courtney L."/>
            <person name="Fronick C."/>
            <person name="Harrison M."/>
            <person name="Strong C."/>
            <person name="Farmer C."/>
            <person name="Delahaunty K."/>
            <person name="Markovic C."/>
            <person name="Hall O."/>
            <person name="Minx P."/>
            <person name="Tomlinson C."/>
            <person name="Mitreva M."/>
            <person name="Nelson J."/>
            <person name="Hou S."/>
            <person name="Wollam A."/>
            <person name="Pepin K.H."/>
            <person name="Johnson M."/>
            <person name="Bhonagiri V."/>
            <person name="Nash W.E."/>
            <person name="Warren W."/>
            <person name="Chinwalla A."/>
            <person name="Mardis E.R."/>
            <person name="Wilson R.K."/>
        </authorList>
    </citation>
    <scope>NUCLEOTIDE SEQUENCE [LARGE SCALE GENOMIC DNA]</scope>
    <source>
        <strain evidence="13">ATCC 25996 / DSM 4631 / NCTC 10774 / M26</strain>
    </source>
</reference>
<organism evidence="12 13">
    <name type="scientific">Neisseria mucosa (strain ATCC 25996 / DSM 4631 / NCTC 10774 / M26)</name>
    <dbReference type="NCBI Taxonomy" id="546266"/>
    <lineage>
        <taxon>Bacteria</taxon>
        <taxon>Pseudomonadati</taxon>
        <taxon>Pseudomonadota</taxon>
        <taxon>Betaproteobacteria</taxon>
        <taxon>Neisseriales</taxon>
        <taxon>Neisseriaceae</taxon>
        <taxon>Neisseria</taxon>
    </lineage>
</organism>
<comment type="caution">
    <text evidence="12">The sequence shown here is derived from an EMBL/GenBank/DDBJ whole genome shotgun (WGS) entry which is preliminary data.</text>
</comment>
<dbReference type="EC" id="6.3.2.3" evidence="10"/>
<evidence type="ECO:0000256" key="2">
    <source>
        <dbReference type="ARBA" id="ARBA00001946"/>
    </source>
</evidence>
<evidence type="ECO:0000259" key="11">
    <source>
        <dbReference type="PROSITE" id="PS50975"/>
    </source>
</evidence>
<dbReference type="AlphaFoldDB" id="D3A0T7"/>
<feature type="domain" description="ATP-grasp" evidence="11">
    <location>
        <begin position="168"/>
        <end position="353"/>
    </location>
</feature>
<comment type="catalytic activity">
    <reaction evidence="10">
        <text>gamma-L-glutamyl-L-cysteine + glycine + ATP = glutathione + ADP + phosphate + H(+)</text>
        <dbReference type="Rhea" id="RHEA:13557"/>
        <dbReference type="ChEBI" id="CHEBI:15378"/>
        <dbReference type="ChEBI" id="CHEBI:30616"/>
        <dbReference type="ChEBI" id="CHEBI:43474"/>
        <dbReference type="ChEBI" id="CHEBI:57305"/>
        <dbReference type="ChEBI" id="CHEBI:57925"/>
        <dbReference type="ChEBI" id="CHEBI:58173"/>
        <dbReference type="ChEBI" id="CHEBI:456216"/>
        <dbReference type="EC" id="6.3.2.3"/>
    </reaction>
</comment>
<keyword evidence="7 10" id="KW-0067">ATP-binding</keyword>
<dbReference type="Gene3D" id="3.30.470.20">
    <property type="entry name" value="ATP-grasp fold, B domain"/>
    <property type="match status" value="1"/>
</dbReference>
<keyword evidence="5" id="KW-0479">Metal-binding</keyword>
<dbReference type="NCBIfam" id="TIGR01380">
    <property type="entry name" value="glut_syn"/>
    <property type="match status" value="1"/>
</dbReference>
<dbReference type="Proteomes" id="UP000003344">
    <property type="component" value="Unassembled WGS sequence"/>
</dbReference>
<dbReference type="InterPro" id="IPR006284">
    <property type="entry name" value="Glut_synth_pro"/>
</dbReference>
<dbReference type="Pfam" id="PF02955">
    <property type="entry name" value="GSH-S_ATP"/>
    <property type="match status" value="1"/>
</dbReference>
<dbReference type="eggNOG" id="COG0189">
    <property type="taxonomic scope" value="Bacteria"/>
</dbReference>
<dbReference type="EMBL" id="ACDX02000033">
    <property type="protein sequence ID" value="EFC87070.1"/>
    <property type="molecule type" value="Genomic_DNA"/>
</dbReference>
<evidence type="ECO:0000256" key="8">
    <source>
        <dbReference type="ARBA" id="ARBA00022842"/>
    </source>
</evidence>
<comment type="cofactor">
    <cofactor evidence="1">
        <name>Mn(2+)</name>
        <dbReference type="ChEBI" id="CHEBI:29035"/>
    </cofactor>
</comment>
<evidence type="ECO:0000256" key="1">
    <source>
        <dbReference type="ARBA" id="ARBA00001936"/>
    </source>
</evidence>
<evidence type="ECO:0000313" key="13">
    <source>
        <dbReference type="Proteomes" id="UP000003344"/>
    </source>
</evidence>
<keyword evidence="4 10" id="KW-0317">Glutathione biosynthesis</keyword>
<dbReference type="UniPathway" id="UPA00142">
    <property type="reaction ID" value="UER00210"/>
</dbReference>